<dbReference type="OrthoDB" id="2593092at2759"/>
<dbReference type="GO" id="GO:0000981">
    <property type="term" value="F:DNA-binding transcription factor activity, RNA polymerase II-specific"/>
    <property type="evidence" value="ECO:0007669"/>
    <property type="project" value="InterPro"/>
</dbReference>
<feature type="region of interest" description="Disordered" evidence="7">
    <location>
        <begin position="77"/>
        <end position="104"/>
    </location>
</feature>
<evidence type="ECO:0000313" key="10">
    <source>
        <dbReference type="Proteomes" id="UP000279259"/>
    </source>
</evidence>
<dbReference type="PANTHER" id="PTHR31845:SF17">
    <property type="entry name" value="ZN(II)2CYS6 TRANSCRIPTION FACTOR (EUROFUNG)"/>
    <property type="match status" value="1"/>
</dbReference>
<evidence type="ECO:0000313" key="9">
    <source>
        <dbReference type="EMBL" id="RSH89173.1"/>
    </source>
</evidence>
<keyword evidence="10" id="KW-1185">Reference proteome</keyword>
<dbReference type="AlphaFoldDB" id="A0A427YDN7"/>
<dbReference type="CDD" id="cd00067">
    <property type="entry name" value="GAL4"/>
    <property type="match status" value="1"/>
</dbReference>
<comment type="caution">
    <text evidence="9">The sequence shown here is derived from an EMBL/GenBank/DDBJ whole genome shotgun (WGS) entry which is preliminary data.</text>
</comment>
<evidence type="ECO:0000256" key="4">
    <source>
        <dbReference type="ARBA" id="ARBA00023163"/>
    </source>
</evidence>
<comment type="subcellular location">
    <subcellularLocation>
        <location evidence="1">Nucleus</location>
    </subcellularLocation>
</comment>
<evidence type="ECO:0000259" key="8">
    <source>
        <dbReference type="PROSITE" id="PS50048"/>
    </source>
</evidence>
<dbReference type="PANTHER" id="PTHR31845">
    <property type="entry name" value="FINGER DOMAIN PROTEIN, PUTATIVE-RELATED"/>
    <property type="match status" value="1"/>
</dbReference>
<protein>
    <recommendedName>
        <fullName evidence="8">Zn(2)-C6 fungal-type domain-containing protein</fullName>
    </recommendedName>
</protein>
<organism evidence="9 10">
    <name type="scientific">Saitozyma podzolica</name>
    <dbReference type="NCBI Taxonomy" id="1890683"/>
    <lineage>
        <taxon>Eukaryota</taxon>
        <taxon>Fungi</taxon>
        <taxon>Dikarya</taxon>
        <taxon>Basidiomycota</taxon>
        <taxon>Agaricomycotina</taxon>
        <taxon>Tremellomycetes</taxon>
        <taxon>Tremellales</taxon>
        <taxon>Trimorphomycetaceae</taxon>
        <taxon>Saitozyma</taxon>
    </lineage>
</organism>
<feature type="domain" description="Zn(2)-C6 fungal-type" evidence="8">
    <location>
        <begin position="108"/>
        <end position="139"/>
    </location>
</feature>
<evidence type="ECO:0000256" key="1">
    <source>
        <dbReference type="ARBA" id="ARBA00004123"/>
    </source>
</evidence>
<name>A0A427YDN7_9TREE</name>
<dbReference type="GO" id="GO:0000976">
    <property type="term" value="F:transcription cis-regulatory region binding"/>
    <property type="evidence" value="ECO:0007669"/>
    <property type="project" value="TreeGrafter"/>
</dbReference>
<sequence length="763" mass="83821">MTTRVPPPKASQSCNHSMRHHQMMGAFPTRTRTPLPEEAPPGANRDLSRVRWRVSSMQMLSPATASLQAMPAGDQANLHAATPPQKRPSDAGDGRVGTKRPRPKSLMACDGCRQRRSRCDLIDRHGCHRCKQLGAPCSFLSGDETTGVVGAAVDVDLGASPLREAVPTMPESSSILARLAKLETMMANSSQPGGSAGSGDPPLDQTAREASPSNDGLPMLNASSPNRARGPGSSPATPYIHVPALSPSTVLSTQREAEGRDQSWYLEQADPETYGLILRGMKSKGEHGLKDPVAEGVITAGQAEAAYQLFKHHCSRVFPYPSFLLTRSRLPPHPLLRSAILLYASRCTLLVTPFTATQIRQLTANVVDNLVAYHRGCRPSMESILAGLILSLLPHGRVQEGDDGYDLDPARMIGMAIGQMREMGHHAFVDRLLDSLQSGMDPGLVSGQLDSMRLQMAVMTRGVWSNISRCPCSEIPTTLNDAHEKLLHLMAHGPLAADLDMHLILEQACLRPLLDLSKQWLQLEKIRQPAATGLARGNSIVTSTRQELDTVRAYMKQSASHLDSMPYLLCQTTYWQWWVAMRSIWFAYRLPAPLVTESIMLEWLQGLQLAGRASAEMIALCLDEEWDIALYPKAIGTAIVLCYLALSTAIAHWQHYHRDQPLPEVLKVMDRLVAIETYIEANCPALSSMLERTRNSLDDYRQSLAAQQANAEELAQVISFDIGFLGGMLGRDGDVPAAGDVFDPFASLEYWWNNQLEQTIWDP</sequence>
<dbReference type="PROSITE" id="PS50048">
    <property type="entry name" value="ZN2_CY6_FUNGAL_2"/>
    <property type="match status" value="1"/>
</dbReference>
<gene>
    <name evidence="9" type="ORF">EHS25_002285</name>
</gene>
<accession>A0A427YDN7</accession>
<proteinExistence type="predicted"/>
<dbReference type="InterPro" id="IPR001138">
    <property type="entry name" value="Zn2Cys6_DnaBD"/>
</dbReference>
<evidence type="ECO:0000256" key="6">
    <source>
        <dbReference type="SAM" id="Coils"/>
    </source>
</evidence>
<dbReference type="EMBL" id="RSCD01000014">
    <property type="protein sequence ID" value="RSH89173.1"/>
    <property type="molecule type" value="Genomic_DNA"/>
</dbReference>
<feature type="region of interest" description="Disordered" evidence="7">
    <location>
        <begin position="188"/>
        <end position="242"/>
    </location>
</feature>
<dbReference type="GO" id="GO:0008270">
    <property type="term" value="F:zinc ion binding"/>
    <property type="evidence" value="ECO:0007669"/>
    <property type="project" value="InterPro"/>
</dbReference>
<reference evidence="9 10" key="1">
    <citation type="submission" date="2018-11" db="EMBL/GenBank/DDBJ databases">
        <title>Genome sequence of Saitozyma podzolica DSM 27192.</title>
        <authorList>
            <person name="Aliyu H."/>
            <person name="Gorte O."/>
            <person name="Ochsenreither K."/>
        </authorList>
    </citation>
    <scope>NUCLEOTIDE SEQUENCE [LARGE SCALE GENOMIC DNA]</scope>
    <source>
        <strain evidence="9 10">DSM 27192</strain>
    </source>
</reference>
<dbReference type="Gene3D" id="4.10.240.10">
    <property type="entry name" value="Zn(2)-C6 fungal-type DNA-binding domain"/>
    <property type="match status" value="1"/>
</dbReference>
<keyword evidence="2" id="KW-0805">Transcription regulation</keyword>
<evidence type="ECO:0000256" key="7">
    <source>
        <dbReference type="SAM" id="MobiDB-lite"/>
    </source>
</evidence>
<feature type="coiled-coil region" evidence="6">
    <location>
        <begin position="690"/>
        <end position="717"/>
    </location>
</feature>
<keyword evidence="6" id="KW-0175">Coiled coil</keyword>
<feature type="region of interest" description="Disordered" evidence="7">
    <location>
        <begin position="1"/>
        <end position="48"/>
    </location>
</feature>
<dbReference type="Proteomes" id="UP000279259">
    <property type="component" value="Unassembled WGS sequence"/>
</dbReference>
<evidence type="ECO:0000256" key="5">
    <source>
        <dbReference type="ARBA" id="ARBA00023242"/>
    </source>
</evidence>
<dbReference type="InterPro" id="IPR051089">
    <property type="entry name" value="prtT"/>
</dbReference>
<dbReference type="InterPro" id="IPR036864">
    <property type="entry name" value="Zn2-C6_fun-type_DNA-bd_sf"/>
</dbReference>
<dbReference type="GO" id="GO:0005634">
    <property type="term" value="C:nucleus"/>
    <property type="evidence" value="ECO:0007669"/>
    <property type="project" value="UniProtKB-SubCell"/>
</dbReference>
<keyword evidence="5" id="KW-0539">Nucleus</keyword>
<evidence type="ECO:0000256" key="2">
    <source>
        <dbReference type="ARBA" id="ARBA00023015"/>
    </source>
</evidence>
<dbReference type="SUPFAM" id="SSF57701">
    <property type="entry name" value="Zn2/Cys6 DNA-binding domain"/>
    <property type="match status" value="1"/>
</dbReference>
<dbReference type="Pfam" id="PF00172">
    <property type="entry name" value="Zn_clus"/>
    <property type="match status" value="1"/>
</dbReference>
<dbReference type="SMART" id="SM00066">
    <property type="entry name" value="GAL4"/>
    <property type="match status" value="1"/>
</dbReference>
<keyword evidence="4" id="KW-0804">Transcription</keyword>
<dbReference type="PROSITE" id="PS00463">
    <property type="entry name" value="ZN2_CY6_FUNGAL_1"/>
    <property type="match status" value="1"/>
</dbReference>
<keyword evidence="3" id="KW-0238">DNA-binding</keyword>
<evidence type="ECO:0000256" key="3">
    <source>
        <dbReference type="ARBA" id="ARBA00023125"/>
    </source>
</evidence>